<evidence type="ECO:0000256" key="1">
    <source>
        <dbReference type="SAM" id="MobiDB-lite"/>
    </source>
</evidence>
<dbReference type="AlphaFoldDB" id="A0A5P1FDX6"/>
<proteinExistence type="predicted"/>
<protein>
    <submittedName>
        <fullName evidence="2">Uncharacterized protein</fullName>
    </submittedName>
</protein>
<sequence>MAVVKVGWTWGADGEGWFGDRACETASGGDREQRSGLEEEAEGRAVVGSASTEWAVAGLALDSCGGSETTREDERAERLAANHNILLTSRSIKVRRGFPSSPRVPILELELEGSPQILQLLDSRPSPQDLGFPSVDLLELERSPPVPIFAAGSNPRARAFAASSHLRRASASIGFQAPIVLIMPIYVTDLQLQFDDIGDLFHCKIE</sequence>
<evidence type="ECO:0000313" key="3">
    <source>
        <dbReference type="Proteomes" id="UP000243459"/>
    </source>
</evidence>
<evidence type="ECO:0000313" key="2">
    <source>
        <dbReference type="EMBL" id="ONK76264.1"/>
    </source>
</evidence>
<reference evidence="3" key="1">
    <citation type="journal article" date="2017" name="Nat. Commun.">
        <title>The asparagus genome sheds light on the origin and evolution of a young Y chromosome.</title>
        <authorList>
            <person name="Harkess A."/>
            <person name="Zhou J."/>
            <person name="Xu C."/>
            <person name="Bowers J.E."/>
            <person name="Van der Hulst R."/>
            <person name="Ayyampalayam S."/>
            <person name="Mercati F."/>
            <person name="Riccardi P."/>
            <person name="McKain M.R."/>
            <person name="Kakrana A."/>
            <person name="Tang H."/>
            <person name="Ray J."/>
            <person name="Groenendijk J."/>
            <person name="Arikit S."/>
            <person name="Mathioni S.M."/>
            <person name="Nakano M."/>
            <person name="Shan H."/>
            <person name="Telgmann-Rauber A."/>
            <person name="Kanno A."/>
            <person name="Yue Z."/>
            <person name="Chen H."/>
            <person name="Li W."/>
            <person name="Chen Y."/>
            <person name="Xu X."/>
            <person name="Zhang Y."/>
            <person name="Luo S."/>
            <person name="Chen H."/>
            <person name="Gao J."/>
            <person name="Mao Z."/>
            <person name="Pires J.C."/>
            <person name="Luo M."/>
            <person name="Kudrna D."/>
            <person name="Wing R.A."/>
            <person name="Meyers B.C."/>
            <person name="Yi K."/>
            <person name="Kong H."/>
            <person name="Lavrijsen P."/>
            <person name="Sunseri F."/>
            <person name="Falavigna A."/>
            <person name="Ye Y."/>
            <person name="Leebens-Mack J.H."/>
            <person name="Chen G."/>
        </authorList>
    </citation>
    <scope>NUCLEOTIDE SEQUENCE [LARGE SCALE GENOMIC DNA]</scope>
    <source>
        <strain evidence="3">cv. DH0086</strain>
    </source>
</reference>
<gene>
    <name evidence="2" type="ORF">A4U43_C03F25800</name>
</gene>
<keyword evidence="3" id="KW-1185">Reference proteome</keyword>
<organism evidence="2 3">
    <name type="scientific">Asparagus officinalis</name>
    <name type="common">Garden asparagus</name>
    <dbReference type="NCBI Taxonomy" id="4686"/>
    <lineage>
        <taxon>Eukaryota</taxon>
        <taxon>Viridiplantae</taxon>
        <taxon>Streptophyta</taxon>
        <taxon>Embryophyta</taxon>
        <taxon>Tracheophyta</taxon>
        <taxon>Spermatophyta</taxon>
        <taxon>Magnoliopsida</taxon>
        <taxon>Liliopsida</taxon>
        <taxon>Asparagales</taxon>
        <taxon>Asparagaceae</taxon>
        <taxon>Asparagoideae</taxon>
        <taxon>Asparagus</taxon>
    </lineage>
</organism>
<dbReference type="Gramene" id="ONK76264">
    <property type="protein sequence ID" value="ONK76264"/>
    <property type="gene ID" value="A4U43_C03F25800"/>
</dbReference>
<feature type="region of interest" description="Disordered" evidence="1">
    <location>
        <begin position="23"/>
        <end position="44"/>
    </location>
</feature>
<accession>A0A5P1FDX6</accession>
<dbReference type="EMBL" id="CM007383">
    <property type="protein sequence ID" value="ONK76264.1"/>
    <property type="molecule type" value="Genomic_DNA"/>
</dbReference>
<name>A0A5P1FDX6_ASPOF</name>
<dbReference type="Proteomes" id="UP000243459">
    <property type="component" value="Chromosome 3"/>
</dbReference>